<reference evidence="3" key="1">
    <citation type="submission" date="2016-06" db="UniProtKB">
        <authorList>
            <consortium name="WormBaseParasite"/>
        </authorList>
    </citation>
    <scope>IDENTIFICATION</scope>
</reference>
<reference evidence="1 2" key="2">
    <citation type="submission" date="2018-11" db="EMBL/GenBank/DDBJ databases">
        <authorList>
            <consortium name="Pathogen Informatics"/>
        </authorList>
    </citation>
    <scope>NUCLEOTIDE SEQUENCE [LARGE SCALE GENOMIC DNA]</scope>
</reference>
<protein>
    <submittedName>
        <fullName evidence="3">ZP domain-containing protein</fullName>
    </submittedName>
</protein>
<proteinExistence type="predicted"/>
<keyword evidence="2" id="KW-1185">Reference proteome</keyword>
<dbReference type="WBParaSite" id="SBAD_0000902501-mRNA-1">
    <property type="protein sequence ID" value="SBAD_0000902501-mRNA-1"/>
    <property type="gene ID" value="SBAD_0000902501"/>
</dbReference>
<dbReference type="AlphaFoldDB" id="A0A183IYL4"/>
<name>A0A183IYL4_9BILA</name>
<organism evidence="3">
    <name type="scientific">Soboliphyme baturini</name>
    <dbReference type="NCBI Taxonomy" id="241478"/>
    <lineage>
        <taxon>Eukaryota</taxon>
        <taxon>Metazoa</taxon>
        <taxon>Ecdysozoa</taxon>
        <taxon>Nematoda</taxon>
        <taxon>Enoplea</taxon>
        <taxon>Dorylaimia</taxon>
        <taxon>Dioctophymatida</taxon>
        <taxon>Dioctophymatoidea</taxon>
        <taxon>Soboliphymatidae</taxon>
        <taxon>Soboliphyme</taxon>
    </lineage>
</organism>
<dbReference type="EMBL" id="UZAM01011886">
    <property type="protein sequence ID" value="VDP18810.1"/>
    <property type="molecule type" value="Genomic_DNA"/>
</dbReference>
<dbReference type="Proteomes" id="UP000270296">
    <property type="component" value="Unassembled WGS sequence"/>
</dbReference>
<accession>A0A183IYL4</accession>
<evidence type="ECO:0000313" key="3">
    <source>
        <dbReference type="WBParaSite" id="SBAD_0000902501-mRNA-1"/>
    </source>
</evidence>
<evidence type="ECO:0000313" key="1">
    <source>
        <dbReference type="EMBL" id="VDP18810.1"/>
    </source>
</evidence>
<gene>
    <name evidence="1" type="ORF">SBAD_LOCUS8714</name>
</gene>
<sequence length="224" mass="25533">MALSSESVSSTHQYGCDMTIRVKNMSKVYTRGCTSDMYAKFVSDVAYIRAMAQLNIPAQEHSNYSVEVTQTRVEVKNPAFAFIECRLLHEQEQDPQFISQSRWMKSTVHMKPNSTHNFGYLFHASKYDQYIIVFISPRDTVTHLQFLLVKVGCNNTGQELVVYGSKKKYNLCRLGKVGRRLVARMAYAFNSTFVIAATLTKWSDGFQASVTTKRTVEPSVTYDE</sequence>
<evidence type="ECO:0000313" key="2">
    <source>
        <dbReference type="Proteomes" id="UP000270296"/>
    </source>
</evidence>